<keyword evidence="2" id="KW-0645">Protease</keyword>
<dbReference type="InterPro" id="IPR018114">
    <property type="entry name" value="TRYPSIN_HIS"/>
</dbReference>
<feature type="disulfide bond" evidence="9">
    <location>
        <begin position="231"/>
        <end position="251"/>
    </location>
</feature>
<name>A0A372JT39_9ACTN</name>
<dbReference type="Pfam" id="PF02983">
    <property type="entry name" value="Pro_Al_protease"/>
    <property type="match status" value="1"/>
</dbReference>
<proteinExistence type="inferred from homology"/>
<evidence type="ECO:0000256" key="9">
    <source>
        <dbReference type="PIRSR" id="PIRSR001134-2"/>
    </source>
</evidence>
<dbReference type="InterPro" id="IPR035070">
    <property type="entry name" value="Streptogrisin_prodomain"/>
</dbReference>
<evidence type="ECO:0000256" key="6">
    <source>
        <dbReference type="ARBA" id="ARBA00023145"/>
    </source>
</evidence>
<evidence type="ECO:0000256" key="8">
    <source>
        <dbReference type="PIRSR" id="PIRSR001134-1"/>
    </source>
</evidence>
<feature type="active site" description="Charge relay system" evidence="8">
    <location>
        <position position="362"/>
    </location>
</feature>
<keyword evidence="10" id="KW-1133">Transmembrane helix</keyword>
<dbReference type="InterPro" id="IPR001316">
    <property type="entry name" value="Pept_S1A_streptogrisin"/>
</dbReference>
<dbReference type="InterPro" id="IPR004236">
    <property type="entry name" value="Pept_S1_alpha_lytic"/>
</dbReference>
<dbReference type="InterPro" id="IPR033116">
    <property type="entry name" value="TRYPSIN_SER"/>
</dbReference>
<dbReference type="InterPro" id="IPR043504">
    <property type="entry name" value="Peptidase_S1_PA_chymotrypsin"/>
</dbReference>
<keyword evidence="4" id="KW-0378">Hydrolase</keyword>
<dbReference type="PRINTS" id="PR00861">
    <property type="entry name" value="ALYTICPTASE"/>
</dbReference>
<dbReference type="Gene3D" id="2.40.10.10">
    <property type="entry name" value="Trypsin-like serine proteases"/>
    <property type="match status" value="2"/>
</dbReference>
<evidence type="ECO:0000256" key="4">
    <source>
        <dbReference type="ARBA" id="ARBA00022801"/>
    </source>
</evidence>
<dbReference type="PROSITE" id="PS00135">
    <property type="entry name" value="TRYPSIN_SER"/>
    <property type="match status" value="1"/>
</dbReference>
<evidence type="ECO:0000313" key="14">
    <source>
        <dbReference type="Proteomes" id="UP000261811"/>
    </source>
</evidence>
<dbReference type="GO" id="GO:0004252">
    <property type="term" value="F:serine-type endopeptidase activity"/>
    <property type="evidence" value="ECO:0007669"/>
    <property type="project" value="InterPro"/>
</dbReference>
<keyword evidence="5" id="KW-0720">Serine protease</keyword>
<evidence type="ECO:0000256" key="3">
    <source>
        <dbReference type="ARBA" id="ARBA00022729"/>
    </source>
</evidence>
<dbReference type="InterPro" id="IPR009003">
    <property type="entry name" value="Peptidase_S1_PA"/>
</dbReference>
<dbReference type="AlphaFoldDB" id="A0A372JT39"/>
<comment type="caution">
    <text evidence="13">The sequence shown here is derived from an EMBL/GenBank/DDBJ whole genome shotgun (WGS) entry which is preliminary data.</text>
</comment>
<evidence type="ECO:0000313" key="13">
    <source>
        <dbReference type="EMBL" id="RFU43193.1"/>
    </source>
</evidence>
<evidence type="ECO:0000259" key="11">
    <source>
        <dbReference type="Pfam" id="PF00089"/>
    </source>
</evidence>
<evidence type="ECO:0000256" key="5">
    <source>
        <dbReference type="ARBA" id="ARBA00022825"/>
    </source>
</evidence>
<dbReference type="PROSITE" id="PS00134">
    <property type="entry name" value="TRYPSIN_HIS"/>
    <property type="match status" value="1"/>
</dbReference>
<organism evidence="13 14">
    <name type="scientific">Actinomadura logoneensis</name>
    <dbReference type="NCBI Taxonomy" id="2293572"/>
    <lineage>
        <taxon>Bacteria</taxon>
        <taxon>Bacillati</taxon>
        <taxon>Actinomycetota</taxon>
        <taxon>Actinomycetes</taxon>
        <taxon>Streptosporangiales</taxon>
        <taxon>Thermomonosporaceae</taxon>
        <taxon>Actinomadura</taxon>
    </lineage>
</organism>
<dbReference type="Gene3D" id="3.30.300.50">
    <property type="match status" value="1"/>
</dbReference>
<dbReference type="Proteomes" id="UP000261811">
    <property type="component" value="Unassembled WGS sequence"/>
</dbReference>
<dbReference type="GO" id="GO:0005576">
    <property type="term" value="C:extracellular region"/>
    <property type="evidence" value="ECO:0007669"/>
    <property type="project" value="InterPro"/>
</dbReference>
<sequence length="406" mass="40736">MCQHPRRSFGTFSGSVQGTRAIRLGRTSGAPSGARPIPSGGPVRIRHTRGRGPVVLGTALGLTAAGLAAVPALATAAPGTTAAPASADSRLAAQATLARDLTARLGKATAGSYLDEATGKLVVTVTNAAAARSVRAAGAQPRTVSRSGADLKKVMAALKRDATVPGTAWAADPKTDQVVLSVDRTVTGSRLAKVRKAAARHGAAVRLARVGGEFRPLTAGGEAIWTSGGRCSLGFNVKKGSDHYFLTAGHCTAVGTSWSADQGGSRKLGDTVDGTFPGHDYGLVKYASAPSDTKGVVSLYGAGEQDITGAGEAVVGQTVTRSGSTTQVHDGKVTALDQTVNYQEGSVSGLIQTTVCAEPGDSGGSLFAGDKAIGLTSGGSGDCASGGETFFQPVGPALSAFGVELY</sequence>
<reference evidence="13 14" key="1">
    <citation type="submission" date="2018-08" db="EMBL/GenBank/DDBJ databases">
        <title>Actinomadura jelena sp. nov., a novel Actinomycete isolated from soil in Chad.</title>
        <authorList>
            <person name="Shi L."/>
        </authorList>
    </citation>
    <scope>NUCLEOTIDE SEQUENCE [LARGE SCALE GENOMIC DNA]</scope>
    <source>
        <strain evidence="13 14">NEAU-G17</strain>
    </source>
</reference>
<keyword evidence="6" id="KW-0865">Zymogen</keyword>
<accession>A0A372JT39</accession>
<dbReference type="Pfam" id="PF00089">
    <property type="entry name" value="Trypsin"/>
    <property type="match status" value="1"/>
</dbReference>
<keyword evidence="10" id="KW-0812">Transmembrane</keyword>
<evidence type="ECO:0000256" key="10">
    <source>
        <dbReference type="SAM" id="Phobius"/>
    </source>
</evidence>
<dbReference type="CDD" id="cd21112">
    <property type="entry name" value="alphaLP-like"/>
    <property type="match status" value="1"/>
</dbReference>
<keyword evidence="7 9" id="KW-1015">Disulfide bond</keyword>
<evidence type="ECO:0000256" key="7">
    <source>
        <dbReference type="ARBA" id="ARBA00023157"/>
    </source>
</evidence>
<keyword evidence="14" id="KW-1185">Reference proteome</keyword>
<protein>
    <submittedName>
        <fullName evidence="13">S1 family peptidase</fullName>
    </submittedName>
</protein>
<feature type="domain" description="Peptidase S1" evidence="11">
    <location>
        <begin position="241"/>
        <end position="395"/>
    </location>
</feature>
<keyword evidence="3" id="KW-0732">Signal</keyword>
<keyword evidence="10" id="KW-0472">Membrane</keyword>
<evidence type="ECO:0000256" key="2">
    <source>
        <dbReference type="ARBA" id="ARBA00022670"/>
    </source>
</evidence>
<feature type="active site" description="Charge relay system" evidence="8">
    <location>
        <position position="280"/>
    </location>
</feature>
<gene>
    <name evidence="13" type="ORF">DZF91_02460</name>
</gene>
<dbReference type="OrthoDB" id="8781117at2"/>
<feature type="transmembrane region" description="Helical" evidence="10">
    <location>
        <begin position="54"/>
        <end position="74"/>
    </location>
</feature>
<evidence type="ECO:0000256" key="1">
    <source>
        <dbReference type="ARBA" id="ARBA00007664"/>
    </source>
</evidence>
<feature type="disulfide bond" evidence="9">
    <location>
        <begin position="356"/>
        <end position="383"/>
    </location>
</feature>
<feature type="active site" description="Charge relay system" evidence="8">
    <location>
        <position position="250"/>
    </location>
</feature>
<dbReference type="GO" id="GO:0006508">
    <property type="term" value="P:proteolysis"/>
    <property type="evidence" value="ECO:0007669"/>
    <property type="project" value="UniProtKB-KW"/>
</dbReference>
<comment type="similarity">
    <text evidence="1">Belongs to the peptidase S1 family.</text>
</comment>
<evidence type="ECO:0000259" key="12">
    <source>
        <dbReference type="Pfam" id="PF02983"/>
    </source>
</evidence>
<dbReference type="PIRSF" id="PIRSF001134">
    <property type="entry name" value="Streptogrisin"/>
    <property type="match status" value="1"/>
</dbReference>
<feature type="domain" description="Peptidase S1A alpha-lytic prodomain" evidence="12">
    <location>
        <begin position="146"/>
        <end position="200"/>
    </location>
</feature>
<dbReference type="EMBL" id="QURH01000042">
    <property type="protein sequence ID" value="RFU43193.1"/>
    <property type="molecule type" value="Genomic_DNA"/>
</dbReference>
<dbReference type="InterPro" id="IPR001254">
    <property type="entry name" value="Trypsin_dom"/>
</dbReference>
<dbReference type="SUPFAM" id="SSF50494">
    <property type="entry name" value="Trypsin-like serine proteases"/>
    <property type="match status" value="1"/>
</dbReference>